<dbReference type="InterPro" id="IPR003587">
    <property type="entry name" value="Hint_dom_N"/>
</dbReference>
<feature type="domain" description="Hint" evidence="3">
    <location>
        <begin position="356"/>
        <end position="448"/>
    </location>
</feature>
<accession>A0A2V3IFE9</accession>
<dbReference type="PANTHER" id="PTHR46706">
    <property type="entry name" value="PROTEIN QUA-1-RELATED"/>
    <property type="match status" value="1"/>
</dbReference>
<feature type="compositionally biased region" description="Low complexity" evidence="1">
    <location>
        <begin position="241"/>
        <end position="252"/>
    </location>
</feature>
<feature type="compositionally biased region" description="Gly residues" evidence="1">
    <location>
        <begin position="231"/>
        <end position="240"/>
    </location>
</feature>
<feature type="signal peptide" evidence="2">
    <location>
        <begin position="1"/>
        <end position="22"/>
    </location>
</feature>
<dbReference type="STRING" id="448386.A0A2V3IFE9"/>
<dbReference type="Pfam" id="PF01079">
    <property type="entry name" value="Hint"/>
    <property type="match status" value="1"/>
</dbReference>
<evidence type="ECO:0000256" key="2">
    <source>
        <dbReference type="SAM" id="SignalP"/>
    </source>
</evidence>
<feature type="compositionally biased region" description="Low complexity" evidence="1">
    <location>
        <begin position="320"/>
        <end position="333"/>
    </location>
</feature>
<feature type="compositionally biased region" description="Acidic residues" evidence="1">
    <location>
        <begin position="336"/>
        <end position="348"/>
    </location>
</feature>
<keyword evidence="5" id="KW-1185">Reference proteome</keyword>
<reference evidence="4 5" key="1">
    <citation type="journal article" date="2018" name="Mol. Biol. Evol.">
        <title>Analysis of the draft genome of the red seaweed Gracilariopsis chorda provides insights into genome size evolution in Rhodophyta.</title>
        <authorList>
            <person name="Lee J."/>
            <person name="Yang E.C."/>
            <person name="Graf L."/>
            <person name="Yang J.H."/>
            <person name="Qiu H."/>
            <person name="Zel Zion U."/>
            <person name="Chan C.X."/>
            <person name="Stephens T.G."/>
            <person name="Weber A.P.M."/>
            <person name="Boo G.H."/>
            <person name="Boo S.M."/>
            <person name="Kim K.M."/>
            <person name="Shin Y."/>
            <person name="Jung M."/>
            <person name="Lee S.J."/>
            <person name="Yim H.S."/>
            <person name="Lee J.H."/>
            <person name="Bhattacharya D."/>
            <person name="Yoon H.S."/>
        </authorList>
    </citation>
    <scope>NUCLEOTIDE SEQUENCE [LARGE SCALE GENOMIC DNA]</scope>
    <source>
        <strain evidence="4 5">SKKU-2015</strain>
        <tissue evidence="4">Whole body</tissue>
    </source>
</reference>
<dbReference type="PROSITE" id="PS50817">
    <property type="entry name" value="INTEIN_N_TER"/>
    <property type="match status" value="1"/>
</dbReference>
<protein>
    <submittedName>
        <fullName evidence="4">Desert hedgehog protein A</fullName>
    </submittedName>
</protein>
<dbReference type="SMART" id="SM00306">
    <property type="entry name" value="HintN"/>
    <property type="match status" value="1"/>
</dbReference>
<feature type="chain" id="PRO_5015907711" evidence="2">
    <location>
        <begin position="23"/>
        <end position="537"/>
    </location>
</feature>
<dbReference type="InterPro" id="IPR036844">
    <property type="entry name" value="Hint_dom_sf"/>
</dbReference>
<dbReference type="CDD" id="cd00081">
    <property type="entry name" value="Hint"/>
    <property type="match status" value="1"/>
</dbReference>
<sequence>MPPFSFLSVFIGFLSIWSTASGAKSPRVFSESYIEGVYGRFFEFSDRGNSAPCPQVIDHFNRGEPSALGDSWIIPHGNIVQSGAKCRDGGVLVLNSYNESSAMPKALESNQIAEETFTLMKEESTGFWMGADDRKCGKWLFPKRTYVFFVKEFDRNLTTSFRLTLSAGKKYMFVVSDYFTCIYVDIPRSRPGSDVVITPSGENVKPSDASKPSPGGGNGSNEGDNTVVSSGGPGGSGSSGSGKPSSEDGSPNENPPTPTPTPITETSDSDGDSESDGQSGEGDNVSGGDATGDGDNDSSNGVSIIDVDNGQAPQESGNPSSDSIIAIDSDASSGNNEDDAQATDESFDVETSTGESLCFPSDATVEMIDGSSKRMDELVIGDEIRVGDQFSPVFLFTHNQKETLRSFVQIETESHRKLALTAGHMLYANGILKAAMHVKTDDHLRVVDGTDRVVRVSKVVKKGLFNPQTMHGDIVVNGLVTSTYTTAVDAYMAHTVLAPLRAMWNLVGFTMIPNTVNWSEIRGRLIRVFNTVLVSKL</sequence>
<evidence type="ECO:0000313" key="5">
    <source>
        <dbReference type="Proteomes" id="UP000247409"/>
    </source>
</evidence>
<dbReference type="EMBL" id="NBIV01000259">
    <property type="protein sequence ID" value="PXF40816.1"/>
    <property type="molecule type" value="Genomic_DNA"/>
</dbReference>
<dbReference type="Proteomes" id="UP000247409">
    <property type="component" value="Unassembled WGS sequence"/>
</dbReference>
<dbReference type="AlphaFoldDB" id="A0A2V3IFE9"/>
<evidence type="ECO:0000256" key="1">
    <source>
        <dbReference type="SAM" id="MobiDB-lite"/>
    </source>
</evidence>
<dbReference type="GO" id="GO:0016540">
    <property type="term" value="P:protein autoprocessing"/>
    <property type="evidence" value="ECO:0007669"/>
    <property type="project" value="InterPro"/>
</dbReference>
<dbReference type="SUPFAM" id="SSF51294">
    <property type="entry name" value="Hedgehog/intein (Hint) domain"/>
    <property type="match status" value="1"/>
</dbReference>
<keyword evidence="2" id="KW-0732">Signal</keyword>
<dbReference type="PANTHER" id="PTHR46706:SF12">
    <property type="entry name" value="PROTEIN QUA-1-RELATED"/>
    <property type="match status" value="1"/>
</dbReference>
<organism evidence="4 5">
    <name type="scientific">Gracilariopsis chorda</name>
    <dbReference type="NCBI Taxonomy" id="448386"/>
    <lineage>
        <taxon>Eukaryota</taxon>
        <taxon>Rhodophyta</taxon>
        <taxon>Florideophyceae</taxon>
        <taxon>Rhodymeniophycidae</taxon>
        <taxon>Gracilariales</taxon>
        <taxon>Gracilariaceae</taxon>
        <taxon>Gracilariopsis</taxon>
    </lineage>
</organism>
<name>A0A2V3IFE9_9FLOR</name>
<dbReference type="GO" id="GO:0016539">
    <property type="term" value="P:intein-mediated protein splicing"/>
    <property type="evidence" value="ECO:0007669"/>
    <property type="project" value="InterPro"/>
</dbReference>
<comment type="caution">
    <text evidence="4">The sequence shown here is derived from an EMBL/GenBank/DDBJ whole genome shotgun (WGS) entry which is preliminary data.</text>
</comment>
<dbReference type="Gene3D" id="2.170.16.10">
    <property type="entry name" value="Hedgehog/Intein (Hint) domain"/>
    <property type="match status" value="1"/>
</dbReference>
<dbReference type="InterPro" id="IPR001767">
    <property type="entry name" value="Hedgehog_Hint"/>
</dbReference>
<dbReference type="InterPro" id="IPR052140">
    <property type="entry name" value="Dev_Signal_Hedgehog-like"/>
</dbReference>
<evidence type="ECO:0000259" key="3">
    <source>
        <dbReference type="SMART" id="SM00306"/>
    </source>
</evidence>
<dbReference type="OrthoDB" id="5212at2759"/>
<evidence type="ECO:0000313" key="4">
    <source>
        <dbReference type="EMBL" id="PXF40816.1"/>
    </source>
</evidence>
<proteinExistence type="predicted"/>
<dbReference type="InterPro" id="IPR006141">
    <property type="entry name" value="Intein_N"/>
</dbReference>
<feature type="region of interest" description="Disordered" evidence="1">
    <location>
        <begin position="190"/>
        <end position="355"/>
    </location>
</feature>
<gene>
    <name evidence="4" type="ORF">BWQ96_09474</name>
</gene>